<dbReference type="EMBL" id="JACHHQ010000002">
    <property type="protein sequence ID" value="MBB5199229.1"/>
    <property type="molecule type" value="Genomic_DNA"/>
</dbReference>
<dbReference type="Gene3D" id="3.30.1330.60">
    <property type="entry name" value="OmpA-like domain"/>
    <property type="match status" value="1"/>
</dbReference>
<evidence type="ECO:0000313" key="5">
    <source>
        <dbReference type="Proteomes" id="UP000571084"/>
    </source>
</evidence>
<dbReference type="InterPro" id="IPR006665">
    <property type="entry name" value="OmpA-like"/>
</dbReference>
<feature type="region of interest" description="Disordered" evidence="2">
    <location>
        <begin position="1"/>
        <end position="21"/>
    </location>
</feature>
<evidence type="ECO:0000313" key="4">
    <source>
        <dbReference type="EMBL" id="MBB5199229.1"/>
    </source>
</evidence>
<dbReference type="InterPro" id="IPR017733">
    <property type="entry name" value="OmpA-like_dom_proteobacteria"/>
</dbReference>
<name>A0A840RRW6_9BURK</name>
<accession>A0A840RRW6</accession>
<evidence type="ECO:0000256" key="1">
    <source>
        <dbReference type="PROSITE-ProRule" id="PRU00473"/>
    </source>
</evidence>
<dbReference type="InterPro" id="IPR017732">
    <property type="entry name" value="T4/T6SS_DotU"/>
</dbReference>
<gene>
    <name evidence="4" type="ORF">HNR39_001056</name>
</gene>
<reference evidence="4 5" key="1">
    <citation type="submission" date="2020-08" db="EMBL/GenBank/DDBJ databases">
        <title>Genomic Encyclopedia of Type Strains, Phase IV (KMG-IV): sequencing the most valuable type-strain genomes for metagenomic binning, comparative biology and taxonomic classification.</title>
        <authorList>
            <person name="Goeker M."/>
        </authorList>
    </citation>
    <scope>NUCLEOTIDE SEQUENCE [LARGE SCALE GENOMIC DNA]</scope>
    <source>
        <strain evidence="4 5">DSM 23240</strain>
    </source>
</reference>
<dbReference type="Proteomes" id="UP000571084">
    <property type="component" value="Unassembled WGS sequence"/>
</dbReference>
<comment type="caution">
    <text evidence="4">The sequence shown here is derived from an EMBL/GenBank/DDBJ whole genome shotgun (WGS) entry which is preliminary data.</text>
</comment>
<dbReference type="InterPro" id="IPR036737">
    <property type="entry name" value="OmpA-like_sf"/>
</dbReference>
<dbReference type="NCBIfam" id="NF038228">
    <property type="entry name" value="IcmH_DotU_IVB"/>
    <property type="match status" value="1"/>
</dbReference>
<dbReference type="PROSITE" id="PS51123">
    <property type="entry name" value="OMPA_2"/>
    <property type="match status" value="1"/>
</dbReference>
<feature type="compositionally biased region" description="Polar residues" evidence="2">
    <location>
        <begin position="1"/>
        <end position="12"/>
    </location>
</feature>
<evidence type="ECO:0000259" key="3">
    <source>
        <dbReference type="PROSITE" id="PS51123"/>
    </source>
</evidence>
<dbReference type="GO" id="GO:0016020">
    <property type="term" value="C:membrane"/>
    <property type="evidence" value="ECO:0007669"/>
    <property type="project" value="UniProtKB-UniRule"/>
</dbReference>
<dbReference type="CDD" id="cd07185">
    <property type="entry name" value="OmpA_C-like"/>
    <property type="match status" value="1"/>
</dbReference>
<dbReference type="NCBIfam" id="TIGR03349">
    <property type="entry name" value="IV_VI_DotU"/>
    <property type="match status" value="1"/>
</dbReference>
<keyword evidence="1" id="KW-0472">Membrane</keyword>
<dbReference type="Gene3D" id="1.25.40.590">
    <property type="entry name" value="Type IV / VI secretion system, DotU"/>
    <property type="match status" value="1"/>
</dbReference>
<dbReference type="NCBIfam" id="TIGR03350">
    <property type="entry name" value="type_VI_ompA"/>
    <property type="match status" value="1"/>
</dbReference>
<sequence>MTKSEQNDSAQPGANDADIGIKNATWAVPSTSVLSPVLSEAEESPKKQKNIANQTLEAFDRTTNLQSRLVNIMAAGNPLLEAARPLLRTLADMPDTLSEGGNLESFYTILADEVTDFQTLCDKANLPWKQMAAVRYCLCTALDESVNRTHWAGGEWAQKSLLITFEGESDGGEKFFLLVGRMVNDPQEYRNVLEVLFRILGLGFEGRYSVLEDGRRHLSQIRQRLLTYLNGARDQVKPALSPHCTGEPAGRMRLLRSIPIWTSSSVLALTLFSLFSVYKYRLLEISGEIETNIVAVAKKSEPKVLSIFALPTLRKAHPLRLSVSLKDEIDRGLLTVTEDAERSVLTFKGDVMFKKAQSQMQQEIGLSLEKVAIEIARVNGAVTIVGHTDSQRIHTSEFPDNGVLSEKRAALIAEYLRGHGVAASRINAIGRGAEEPIASNSTVAGRARNRRVDIIVKQ</sequence>
<protein>
    <submittedName>
        <fullName evidence="4">Type VI secretion system protein ImpK</fullName>
    </submittedName>
</protein>
<dbReference type="PANTHER" id="PTHR38033">
    <property type="entry name" value="MEMBRANE PROTEIN-RELATED"/>
    <property type="match status" value="1"/>
</dbReference>
<dbReference type="PANTHER" id="PTHR38033:SF1">
    <property type="entry name" value="DOTU FAMILY TYPE IV_VI SECRETION SYSTEM PROTEIN"/>
    <property type="match status" value="1"/>
</dbReference>
<dbReference type="InterPro" id="IPR038522">
    <property type="entry name" value="T4/T6SS_DotU_sf"/>
</dbReference>
<evidence type="ECO:0000256" key="2">
    <source>
        <dbReference type="SAM" id="MobiDB-lite"/>
    </source>
</evidence>
<proteinExistence type="predicted"/>
<dbReference type="AlphaFoldDB" id="A0A840RRW6"/>
<dbReference type="RefSeq" id="WP_168055301.1">
    <property type="nucleotide sequence ID" value="NZ_JAAOZT010000006.1"/>
</dbReference>
<dbReference type="Pfam" id="PF00691">
    <property type="entry name" value="OmpA"/>
    <property type="match status" value="1"/>
</dbReference>
<keyword evidence="5" id="KW-1185">Reference proteome</keyword>
<feature type="domain" description="OmpA-like" evidence="3">
    <location>
        <begin position="340"/>
        <end position="458"/>
    </location>
</feature>
<dbReference type="SUPFAM" id="SSF103088">
    <property type="entry name" value="OmpA-like"/>
    <property type="match status" value="1"/>
</dbReference>
<dbReference type="Pfam" id="PF09850">
    <property type="entry name" value="DotU"/>
    <property type="match status" value="1"/>
</dbReference>
<organism evidence="4 5">
    <name type="scientific">Glaciimonas immobilis</name>
    <dbReference type="NCBI Taxonomy" id="728004"/>
    <lineage>
        <taxon>Bacteria</taxon>
        <taxon>Pseudomonadati</taxon>
        <taxon>Pseudomonadota</taxon>
        <taxon>Betaproteobacteria</taxon>
        <taxon>Burkholderiales</taxon>
        <taxon>Oxalobacteraceae</taxon>
        <taxon>Glaciimonas</taxon>
    </lineage>
</organism>